<dbReference type="InterPro" id="IPR055343">
    <property type="entry name" value="CREG_beta-barrel"/>
</dbReference>
<dbReference type="Gene3D" id="2.30.110.10">
    <property type="entry name" value="Electron Transport, Fmn-binding Protein, Chain A"/>
    <property type="match status" value="1"/>
</dbReference>
<feature type="domain" description="CREG-like beta-barrel" evidence="2">
    <location>
        <begin position="76"/>
        <end position="242"/>
    </location>
</feature>
<dbReference type="EMBL" id="FQNC01000048">
    <property type="protein sequence ID" value="SGY78754.1"/>
    <property type="molecule type" value="Genomic_DNA"/>
</dbReference>
<dbReference type="STRING" id="796604.A0A2X0PDE7"/>
<dbReference type="InterPro" id="IPR012349">
    <property type="entry name" value="Split_barrel_FMN-bd"/>
</dbReference>
<keyword evidence="1" id="KW-0732">Signal</keyword>
<organism evidence="3 4">
    <name type="scientific">Microbotryum silenes-dioicae</name>
    <dbReference type="NCBI Taxonomy" id="796604"/>
    <lineage>
        <taxon>Eukaryota</taxon>
        <taxon>Fungi</taxon>
        <taxon>Dikarya</taxon>
        <taxon>Basidiomycota</taxon>
        <taxon>Pucciniomycotina</taxon>
        <taxon>Microbotryomycetes</taxon>
        <taxon>Microbotryales</taxon>
        <taxon>Microbotryaceae</taxon>
        <taxon>Microbotryum</taxon>
    </lineage>
</organism>
<feature type="chain" id="PRO_5015953397" evidence="1">
    <location>
        <begin position="22"/>
        <end position="327"/>
    </location>
</feature>
<proteinExistence type="predicted"/>
<dbReference type="SUPFAM" id="SSF50475">
    <property type="entry name" value="FMN-binding split barrel"/>
    <property type="match status" value="1"/>
</dbReference>
<name>A0A2X0PDE7_9BASI</name>
<evidence type="ECO:0000256" key="1">
    <source>
        <dbReference type="SAM" id="SignalP"/>
    </source>
</evidence>
<protein>
    <submittedName>
        <fullName evidence="3">BQ5605_C008g04939 protein</fullName>
    </submittedName>
</protein>
<dbReference type="PANTHER" id="PTHR37273:SF1">
    <property type="entry name" value="ADL397C-AP"/>
    <property type="match status" value="1"/>
</dbReference>
<dbReference type="PANTHER" id="PTHR37273">
    <property type="entry name" value="CHROMOSOME 8, WHOLE GENOME SHOTGUN SEQUENCE"/>
    <property type="match status" value="1"/>
</dbReference>
<dbReference type="Proteomes" id="UP000249464">
    <property type="component" value="Unassembled WGS sequence"/>
</dbReference>
<accession>A0A2X0PDE7</accession>
<feature type="signal peptide" evidence="1">
    <location>
        <begin position="1"/>
        <end position="21"/>
    </location>
</feature>
<evidence type="ECO:0000313" key="3">
    <source>
        <dbReference type="EMBL" id="SGY78754.1"/>
    </source>
</evidence>
<evidence type="ECO:0000259" key="2">
    <source>
        <dbReference type="Pfam" id="PF13883"/>
    </source>
</evidence>
<reference evidence="3 4" key="1">
    <citation type="submission" date="2016-11" db="EMBL/GenBank/DDBJ databases">
        <authorList>
            <person name="Jaros S."/>
            <person name="Januszkiewicz K."/>
            <person name="Wedrychowicz H."/>
        </authorList>
    </citation>
    <scope>NUCLEOTIDE SEQUENCE [LARGE SCALE GENOMIC DNA]</scope>
</reference>
<dbReference type="AlphaFoldDB" id="A0A2X0PDE7"/>
<keyword evidence="4" id="KW-1185">Reference proteome</keyword>
<sequence length="327" mass="36152">MRSSLLRGIVLALAPLVVVQAARETIQEAGQCGALQCSSQRLRVLCAPTIHARELLQYRAYGVGTLMSNYPHDFEVPELRGLPIGLQEYYSIYPGSDGDLLLLVMPISKVGHHYRQSTVAESNYVLFLKPTLLNPQIFRNALPPNAPNMTMTVADLYGFGTGNLAAGRMRIALFGTLELITDEEESAKCKKAYLEQHGDARGWAGEKGPHSSVWGRLRVEKVYAFDGFGDVAYIGWVPLEMYREATSKMRSEKQVKKDWPVPRQPDDSGLVSARWLFAETDSSMADAARVATCESLGEDDCERLLFEAKVTGSGEAVEAEPMFTLQL</sequence>
<dbReference type="Pfam" id="PF13883">
    <property type="entry name" value="CREG_beta-barrel"/>
    <property type="match status" value="1"/>
</dbReference>
<gene>
    <name evidence="3" type="primary">BQ5605_C008g04939</name>
    <name evidence="3" type="ORF">BQ5605_C008G04939</name>
</gene>
<evidence type="ECO:0000313" key="4">
    <source>
        <dbReference type="Proteomes" id="UP000249464"/>
    </source>
</evidence>